<dbReference type="Proteomes" id="UP001627154">
    <property type="component" value="Unassembled WGS sequence"/>
</dbReference>
<accession>A0ABD2XQ46</accession>
<organism evidence="3 4">
    <name type="scientific">Trichogramma kaykai</name>
    <dbReference type="NCBI Taxonomy" id="54128"/>
    <lineage>
        <taxon>Eukaryota</taxon>
        <taxon>Metazoa</taxon>
        <taxon>Ecdysozoa</taxon>
        <taxon>Arthropoda</taxon>
        <taxon>Hexapoda</taxon>
        <taxon>Insecta</taxon>
        <taxon>Pterygota</taxon>
        <taxon>Neoptera</taxon>
        <taxon>Endopterygota</taxon>
        <taxon>Hymenoptera</taxon>
        <taxon>Apocrita</taxon>
        <taxon>Proctotrupomorpha</taxon>
        <taxon>Chalcidoidea</taxon>
        <taxon>Trichogrammatidae</taxon>
        <taxon>Trichogramma</taxon>
    </lineage>
</organism>
<proteinExistence type="predicted"/>
<reference evidence="3 4" key="1">
    <citation type="journal article" date="2024" name="bioRxiv">
        <title>A reference genome for Trichogramma kaykai: A tiny desert-dwelling parasitoid wasp with competing sex-ratio distorters.</title>
        <authorList>
            <person name="Culotta J."/>
            <person name="Lindsey A.R."/>
        </authorList>
    </citation>
    <scope>NUCLEOTIDE SEQUENCE [LARGE SCALE GENOMIC DNA]</scope>
    <source>
        <strain evidence="3 4">KSX58</strain>
    </source>
</reference>
<dbReference type="EMBL" id="JBJJXI010000018">
    <property type="protein sequence ID" value="KAL3406871.1"/>
    <property type="molecule type" value="Genomic_DNA"/>
</dbReference>
<feature type="compositionally biased region" description="Basic and acidic residues" evidence="1">
    <location>
        <begin position="192"/>
        <end position="204"/>
    </location>
</feature>
<dbReference type="AlphaFoldDB" id="A0ABD2XQ46"/>
<evidence type="ECO:0000256" key="1">
    <source>
        <dbReference type="SAM" id="MobiDB-lite"/>
    </source>
</evidence>
<dbReference type="PROSITE" id="PS51457">
    <property type="entry name" value="BEN"/>
    <property type="match status" value="1"/>
</dbReference>
<evidence type="ECO:0000259" key="2">
    <source>
        <dbReference type="PROSITE" id="PS51457"/>
    </source>
</evidence>
<sequence>MQHKSVKSKHRDDLMKSIFGSSSSLNQFDRDYGKQADNNSPSKDLSNKGRSKHDKKYSSSASSVLSPKSTQHKSIETKRNEKTKKSVSDSYSIRRLERDEANRNAIYYPSGKMSNNGRTSKHDKKYLSSANGGLSPKYIQHKSVKSKHGDNSIKSLYGSFSSLSQSDRDDGNEAAIHSPFNESSNLSEGESEIERSKHENKSKLVETKNQCLCSELPNLTEQETSKFLRIVQILRNRSSNPRASHLHTEKSDSNAKMAELIPGSNIWFEELKLDQMNYRKPRELARRVMKMIIPEEVLRESTSTGRNGRKAIPENIFFSVLRYINENANKKKYKISQSECRTVMTSMCATLRNPRDGNGDKKKQRDNREDDSDEPAEEILRI</sequence>
<evidence type="ECO:0000313" key="4">
    <source>
        <dbReference type="Proteomes" id="UP001627154"/>
    </source>
</evidence>
<feature type="compositionally biased region" description="Acidic residues" evidence="1">
    <location>
        <begin position="369"/>
        <end position="382"/>
    </location>
</feature>
<feature type="region of interest" description="Disordered" evidence="1">
    <location>
        <begin position="1"/>
        <end position="136"/>
    </location>
</feature>
<feature type="compositionally biased region" description="Basic and acidic residues" evidence="1">
    <location>
        <begin position="353"/>
        <end position="368"/>
    </location>
</feature>
<name>A0ABD2XQ46_9HYME</name>
<evidence type="ECO:0000313" key="3">
    <source>
        <dbReference type="EMBL" id="KAL3406871.1"/>
    </source>
</evidence>
<feature type="region of interest" description="Disordered" evidence="1">
    <location>
        <begin position="350"/>
        <end position="382"/>
    </location>
</feature>
<feature type="domain" description="BEN" evidence="2">
    <location>
        <begin position="263"/>
        <end position="355"/>
    </location>
</feature>
<comment type="caution">
    <text evidence="3">The sequence shown here is derived from an EMBL/GenBank/DDBJ whole genome shotgun (WGS) entry which is preliminary data.</text>
</comment>
<protein>
    <recommendedName>
        <fullName evidence="2">BEN domain-containing protein</fullName>
    </recommendedName>
</protein>
<gene>
    <name evidence="3" type="ORF">TKK_000993</name>
</gene>
<dbReference type="InterPro" id="IPR018379">
    <property type="entry name" value="BEN_domain"/>
</dbReference>
<keyword evidence="4" id="KW-1185">Reference proteome</keyword>
<feature type="compositionally biased region" description="Low complexity" evidence="1">
    <location>
        <begin position="58"/>
        <end position="69"/>
    </location>
</feature>
<feature type="compositionally biased region" description="Basic and acidic residues" evidence="1">
    <location>
        <begin position="73"/>
        <end position="102"/>
    </location>
</feature>
<feature type="region of interest" description="Disordered" evidence="1">
    <location>
        <begin position="163"/>
        <end position="204"/>
    </location>
</feature>